<evidence type="ECO:0000313" key="1">
    <source>
        <dbReference type="EMBL" id="CAB4137067.1"/>
    </source>
</evidence>
<protein>
    <submittedName>
        <fullName evidence="1">Uncharacterized protein</fullName>
    </submittedName>
</protein>
<sequence>MANQPESAASYPAGVYQLETTDPVQGGVGGVSNTPLLQLANRTAWLKAQYDALAASIGGYATLASPVFTGDPRAPTAPAEDDDTSIATTAWARRISRGILSVNVAGGANVALTAANAGHGIIVLTGLLTANIAVTVPVPAGRWIVFNNTTGAFTLTFRTVSGAGIAIVQGRIAEVWSNGTDILQSQTHFDSIAMTGAPTATTASPGDDSTRVATTAFVAAVARVIGGGRP</sequence>
<proteinExistence type="predicted"/>
<gene>
    <name evidence="1" type="ORF">UFOVP326_1</name>
</gene>
<feature type="non-terminal residue" evidence="1">
    <location>
        <position position="230"/>
    </location>
</feature>
<accession>A0A6J5LVI8</accession>
<organism evidence="1">
    <name type="scientific">uncultured Caudovirales phage</name>
    <dbReference type="NCBI Taxonomy" id="2100421"/>
    <lineage>
        <taxon>Viruses</taxon>
        <taxon>Duplodnaviria</taxon>
        <taxon>Heunggongvirae</taxon>
        <taxon>Uroviricota</taxon>
        <taxon>Caudoviricetes</taxon>
        <taxon>Peduoviridae</taxon>
        <taxon>Maltschvirus</taxon>
        <taxon>Maltschvirus maltsch</taxon>
    </lineage>
</organism>
<name>A0A6J5LVI8_9CAUD</name>
<dbReference type="EMBL" id="LR796340">
    <property type="protein sequence ID" value="CAB4137067.1"/>
    <property type="molecule type" value="Genomic_DNA"/>
</dbReference>
<reference evidence="1" key="1">
    <citation type="submission" date="2020-04" db="EMBL/GenBank/DDBJ databases">
        <authorList>
            <person name="Chiriac C."/>
            <person name="Salcher M."/>
            <person name="Ghai R."/>
            <person name="Kavagutti S V."/>
        </authorList>
    </citation>
    <scope>NUCLEOTIDE SEQUENCE</scope>
</reference>